<evidence type="ECO:0000313" key="2">
    <source>
        <dbReference type="WBParaSite" id="PDA_v2.g27384.t1"/>
    </source>
</evidence>
<dbReference type="AlphaFoldDB" id="A0A914Q7B8"/>
<protein>
    <submittedName>
        <fullName evidence="2">Glucokinase</fullName>
    </submittedName>
</protein>
<sequence length="243" mass="26925">MLDTVKNQENAMIFAGIEGGATHSKLIFIKIIENGNIERIFEEEGQSLNCVIQGADFTCDYIAKWIQTSAQKLELNLPIEGVGLGLAGAGNTQITQKINEIFITKYSNITKKCFVTTDAIAAIATAFKNDAEQDPLCKHLFEQAGEALAQKLIAVSRNFDNEMFQNVSVLLVGSVFQSWNILKFGFVKTLQTKPSKIKQLSFYKLKENAALGAAIFVLKNSEIFFDFDFNTTEFIDSIVISVV</sequence>
<dbReference type="GO" id="GO:0045127">
    <property type="term" value="F:N-acetylglucosamine kinase activity"/>
    <property type="evidence" value="ECO:0007669"/>
    <property type="project" value="InterPro"/>
</dbReference>
<dbReference type="PANTHER" id="PTHR12862:SF0">
    <property type="entry name" value="N-ACETYL-D-GLUCOSAMINE KINASE"/>
    <property type="match status" value="1"/>
</dbReference>
<dbReference type="InterPro" id="IPR043129">
    <property type="entry name" value="ATPase_NBD"/>
</dbReference>
<dbReference type="SUPFAM" id="SSF53067">
    <property type="entry name" value="Actin-like ATPase domain"/>
    <property type="match status" value="2"/>
</dbReference>
<dbReference type="WBParaSite" id="PDA_v2.g27384.t1">
    <property type="protein sequence ID" value="PDA_v2.g27384.t1"/>
    <property type="gene ID" value="PDA_v2.g27384"/>
</dbReference>
<accession>A0A914Q7B8</accession>
<keyword evidence="1" id="KW-1185">Reference proteome</keyword>
<dbReference type="InterPro" id="IPR039758">
    <property type="entry name" value="NAGK-like"/>
</dbReference>
<dbReference type="PANTHER" id="PTHR12862">
    <property type="entry name" value="BADF TYPE ATPASE DOMAIN-CONTAINING PROTEIN"/>
    <property type="match status" value="1"/>
</dbReference>
<proteinExistence type="predicted"/>
<evidence type="ECO:0000313" key="1">
    <source>
        <dbReference type="Proteomes" id="UP000887578"/>
    </source>
</evidence>
<dbReference type="Gene3D" id="3.30.420.40">
    <property type="match status" value="1"/>
</dbReference>
<name>A0A914Q7B8_9BILA</name>
<organism evidence="1 2">
    <name type="scientific">Panagrolaimus davidi</name>
    <dbReference type="NCBI Taxonomy" id="227884"/>
    <lineage>
        <taxon>Eukaryota</taxon>
        <taxon>Metazoa</taxon>
        <taxon>Ecdysozoa</taxon>
        <taxon>Nematoda</taxon>
        <taxon>Chromadorea</taxon>
        <taxon>Rhabditida</taxon>
        <taxon>Tylenchina</taxon>
        <taxon>Panagrolaimomorpha</taxon>
        <taxon>Panagrolaimoidea</taxon>
        <taxon>Panagrolaimidae</taxon>
        <taxon>Panagrolaimus</taxon>
    </lineage>
</organism>
<dbReference type="Proteomes" id="UP000887578">
    <property type="component" value="Unplaced"/>
</dbReference>
<reference evidence="2" key="1">
    <citation type="submission" date="2022-11" db="UniProtKB">
        <authorList>
            <consortium name="WormBaseParasite"/>
        </authorList>
    </citation>
    <scope>IDENTIFICATION</scope>
</reference>